<dbReference type="eggNOG" id="COG1396">
    <property type="taxonomic scope" value="Bacteria"/>
</dbReference>
<evidence type="ECO:0000313" key="5">
    <source>
        <dbReference type="Proteomes" id="UP000006054"/>
    </source>
</evidence>
<dbReference type="PANTHER" id="PTHR46558">
    <property type="entry name" value="TRACRIPTIONAL REGULATORY PROTEIN-RELATED-RELATED"/>
    <property type="match status" value="1"/>
</dbReference>
<dbReference type="OrthoDB" id="9814553at2"/>
<dbReference type="PANTHER" id="PTHR46558:SF11">
    <property type="entry name" value="HTH-TYPE TRANSCRIPTIONAL REGULATOR XRE"/>
    <property type="match status" value="1"/>
</dbReference>
<dbReference type="HOGENOM" id="CLU_066192_15_0_10"/>
<dbReference type="GO" id="GO:0003677">
    <property type="term" value="F:DNA binding"/>
    <property type="evidence" value="ECO:0007669"/>
    <property type="project" value="UniProtKB-KW"/>
</dbReference>
<protein>
    <submittedName>
        <fullName evidence="4">Putative transcription factor, MBF1 like protein</fullName>
    </submittedName>
</protein>
<name>I4AGH7_BERLS</name>
<keyword evidence="5" id="KW-1185">Reference proteome</keyword>
<evidence type="ECO:0000313" key="4">
    <source>
        <dbReference type="EMBL" id="AFM03062.1"/>
    </source>
</evidence>
<dbReference type="Gene3D" id="1.10.260.40">
    <property type="entry name" value="lambda repressor-like DNA-binding domains"/>
    <property type="match status" value="1"/>
</dbReference>
<dbReference type="Proteomes" id="UP000006054">
    <property type="component" value="Chromosome"/>
</dbReference>
<dbReference type="EMBL" id="CP003345">
    <property type="protein sequence ID" value="AFM03062.1"/>
    <property type="molecule type" value="Genomic_DNA"/>
</dbReference>
<evidence type="ECO:0000256" key="2">
    <source>
        <dbReference type="SAM" id="Coils"/>
    </source>
</evidence>
<dbReference type="Pfam" id="PF01381">
    <property type="entry name" value="HTH_3"/>
    <property type="match status" value="1"/>
</dbReference>
<keyword evidence="1" id="KW-0238">DNA-binding</keyword>
<proteinExistence type="predicted"/>
<reference evidence="5" key="1">
    <citation type="submission" date="2012-06" db="EMBL/GenBank/DDBJ databases">
        <title>The complete genome of Flexibacter litoralis DSM 6794.</title>
        <authorList>
            <person name="Lucas S."/>
            <person name="Copeland A."/>
            <person name="Lapidus A."/>
            <person name="Glavina del Rio T."/>
            <person name="Dalin E."/>
            <person name="Tice H."/>
            <person name="Bruce D."/>
            <person name="Goodwin L."/>
            <person name="Pitluck S."/>
            <person name="Peters L."/>
            <person name="Ovchinnikova G."/>
            <person name="Lu M."/>
            <person name="Kyrpides N."/>
            <person name="Mavromatis K."/>
            <person name="Ivanova N."/>
            <person name="Brettin T."/>
            <person name="Detter J.C."/>
            <person name="Han C."/>
            <person name="Larimer F."/>
            <person name="Land M."/>
            <person name="Hauser L."/>
            <person name="Markowitz V."/>
            <person name="Cheng J.-F."/>
            <person name="Hugenholtz P."/>
            <person name="Woyke T."/>
            <person name="Wu D."/>
            <person name="Spring S."/>
            <person name="Lang E."/>
            <person name="Kopitz M."/>
            <person name="Brambilla E."/>
            <person name="Klenk H.-P."/>
            <person name="Eisen J.A."/>
        </authorList>
    </citation>
    <scope>NUCLEOTIDE SEQUENCE [LARGE SCALE GENOMIC DNA]</scope>
    <source>
        <strain evidence="5">ATCC 23117 / DSM 6794 / NBRC 15988 / NCIMB 1366 / Sio-4</strain>
    </source>
</reference>
<organism evidence="4 5">
    <name type="scientific">Bernardetia litoralis (strain ATCC 23117 / DSM 6794 / NBRC 15988 / NCIMB 1366 / Fx l1 / Sio-4)</name>
    <name type="common">Flexibacter litoralis</name>
    <dbReference type="NCBI Taxonomy" id="880071"/>
    <lineage>
        <taxon>Bacteria</taxon>
        <taxon>Pseudomonadati</taxon>
        <taxon>Bacteroidota</taxon>
        <taxon>Cytophagia</taxon>
        <taxon>Cytophagales</taxon>
        <taxon>Bernardetiaceae</taxon>
        <taxon>Bernardetia</taxon>
    </lineage>
</organism>
<dbReference type="AlphaFoldDB" id="I4AGH7"/>
<dbReference type="SUPFAM" id="SSF47413">
    <property type="entry name" value="lambda repressor-like DNA-binding domains"/>
    <property type="match status" value="1"/>
</dbReference>
<feature type="domain" description="HTH cro/C1-type" evidence="3">
    <location>
        <begin position="7"/>
        <end position="61"/>
    </location>
</feature>
<evidence type="ECO:0000256" key="1">
    <source>
        <dbReference type="ARBA" id="ARBA00023125"/>
    </source>
</evidence>
<gene>
    <name evidence="4" type="ordered locus">Fleli_0598</name>
</gene>
<keyword evidence="2" id="KW-0175">Coiled coil</keyword>
<dbReference type="InterPro" id="IPR010982">
    <property type="entry name" value="Lambda_DNA-bd_dom_sf"/>
</dbReference>
<dbReference type="CDD" id="cd00093">
    <property type="entry name" value="HTH_XRE"/>
    <property type="match status" value="1"/>
</dbReference>
<dbReference type="PATRIC" id="fig|880071.3.peg.566"/>
<accession>I4AGH7</accession>
<sequence length="121" mass="13839">MTIGNKIKTLRSLKGLSQENMAELLEISTTSYAKIERDEVDIKESRVEQIAAILGISALELRGFGERNFYYFHANNQNGNHGGFVVNNSVPMEFNEMRNKIEKLEIELNYLKEIIQVTKSN</sequence>
<dbReference type="RefSeq" id="WP_014796522.1">
    <property type="nucleotide sequence ID" value="NC_018018.1"/>
</dbReference>
<dbReference type="KEGG" id="fli:Fleli_0598"/>
<evidence type="ECO:0000259" key="3">
    <source>
        <dbReference type="PROSITE" id="PS50943"/>
    </source>
</evidence>
<dbReference type="SMART" id="SM00530">
    <property type="entry name" value="HTH_XRE"/>
    <property type="match status" value="1"/>
</dbReference>
<dbReference type="InterPro" id="IPR001387">
    <property type="entry name" value="Cro/C1-type_HTH"/>
</dbReference>
<dbReference type="PROSITE" id="PS50943">
    <property type="entry name" value="HTH_CROC1"/>
    <property type="match status" value="1"/>
</dbReference>
<feature type="coiled-coil region" evidence="2">
    <location>
        <begin position="94"/>
        <end position="121"/>
    </location>
</feature>
<dbReference type="STRING" id="880071.Fleli_0598"/>